<comment type="pathway">
    <text evidence="1">Protein modification; protein ubiquitination.</text>
</comment>
<dbReference type="InterPro" id="IPR011333">
    <property type="entry name" value="SKP1/BTB/POZ_sf"/>
</dbReference>
<dbReference type="Pfam" id="PF00651">
    <property type="entry name" value="BTB"/>
    <property type="match status" value="1"/>
</dbReference>
<dbReference type="AlphaFoldDB" id="A0A803NY36"/>
<dbReference type="EnsemblPlants" id="evm.model.02.2589">
    <property type="protein sequence ID" value="cds.evm.model.02.2589"/>
    <property type="gene ID" value="evm.TU.02.2589"/>
</dbReference>
<feature type="coiled-coil region" evidence="2">
    <location>
        <begin position="135"/>
        <end position="162"/>
    </location>
</feature>
<dbReference type="OMA" id="MSFAFAH"/>
<evidence type="ECO:0000256" key="2">
    <source>
        <dbReference type="SAM" id="Coils"/>
    </source>
</evidence>
<dbReference type="Proteomes" id="UP000596661">
    <property type="component" value="Chromosome 2"/>
</dbReference>
<dbReference type="SUPFAM" id="SSF54695">
    <property type="entry name" value="POZ domain"/>
    <property type="match status" value="1"/>
</dbReference>
<sequence>MESTIRAVEAVKVSSLVLRHHLSGHLVDTCHLMIRSIQEGEGSSNSRGCTLAVDASYSRWSHPPVTNLPHPERYGIRSDHPTSYRYRRSDSVHIVSGDYEMDMESESDSDAETMRCISCQEDYDAHDGGTCKECYDEANDTEEDLKREIEDLRAKVAFLKLCDSMDYPNHYSTAPTPYSTRFSDVILVALEGTSGAPAPAVPAHKAVLASRSPVFRAMLENEMEESRSGTIKINDVSYEALRAFVNYLYTADADFNEHMAYSLLVLAEKYQVNHLKICCERFLISTLNWDNLIGSYAFAHQHNAKLVLEASLSMITENMDKLTKREEFLELKEKDPHLIVEIYEASLSKQVNTAACKDSSQKS</sequence>
<dbReference type="Gene3D" id="3.30.710.10">
    <property type="entry name" value="Potassium Channel Kv1.1, Chain A"/>
    <property type="match status" value="1"/>
</dbReference>
<evidence type="ECO:0000313" key="4">
    <source>
        <dbReference type="EnsemblPlants" id="cds.evm.model.02.2589"/>
    </source>
</evidence>
<dbReference type="PANTHER" id="PTHR24413">
    <property type="entry name" value="SPECKLE-TYPE POZ PROTEIN"/>
    <property type="match status" value="1"/>
</dbReference>
<keyword evidence="5" id="KW-1185">Reference proteome</keyword>
<reference evidence="4" key="1">
    <citation type="submission" date="2018-11" db="EMBL/GenBank/DDBJ databases">
        <authorList>
            <person name="Grassa J C."/>
        </authorList>
    </citation>
    <scope>NUCLEOTIDE SEQUENCE [LARGE SCALE GENOMIC DNA]</scope>
</reference>
<name>A0A803NY36_CANSA</name>
<accession>A0A803NY36</accession>
<proteinExistence type="predicted"/>
<dbReference type="Gramene" id="evm.model.02.2589">
    <property type="protein sequence ID" value="cds.evm.model.02.2589"/>
    <property type="gene ID" value="evm.TU.02.2589"/>
</dbReference>
<evidence type="ECO:0000259" key="3">
    <source>
        <dbReference type="PROSITE" id="PS50097"/>
    </source>
</evidence>
<dbReference type="CDD" id="cd14733">
    <property type="entry name" value="BACK"/>
    <property type="match status" value="1"/>
</dbReference>
<keyword evidence="2" id="KW-0175">Coiled coil</keyword>
<dbReference type="FunFam" id="1.25.40.420:FF:000026">
    <property type="entry name" value="BTB/POZ domain-containing protein"/>
    <property type="match status" value="1"/>
</dbReference>
<evidence type="ECO:0000256" key="1">
    <source>
        <dbReference type="ARBA" id="ARBA00004906"/>
    </source>
</evidence>
<dbReference type="PROSITE" id="PS50097">
    <property type="entry name" value="BTB"/>
    <property type="match status" value="1"/>
</dbReference>
<evidence type="ECO:0000313" key="5">
    <source>
        <dbReference type="Proteomes" id="UP000596661"/>
    </source>
</evidence>
<dbReference type="CDD" id="cd18186">
    <property type="entry name" value="BTB_POZ_ZBTB_KLHL-like"/>
    <property type="match status" value="1"/>
</dbReference>
<dbReference type="InterPro" id="IPR000210">
    <property type="entry name" value="BTB/POZ_dom"/>
</dbReference>
<dbReference type="SMART" id="SM00225">
    <property type="entry name" value="BTB"/>
    <property type="match status" value="1"/>
</dbReference>
<organism evidence="4 5">
    <name type="scientific">Cannabis sativa</name>
    <name type="common">Hemp</name>
    <name type="synonym">Marijuana</name>
    <dbReference type="NCBI Taxonomy" id="3483"/>
    <lineage>
        <taxon>Eukaryota</taxon>
        <taxon>Viridiplantae</taxon>
        <taxon>Streptophyta</taxon>
        <taxon>Embryophyta</taxon>
        <taxon>Tracheophyta</taxon>
        <taxon>Spermatophyta</taxon>
        <taxon>Magnoliopsida</taxon>
        <taxon>eudicotyledons</taxon>
        <taxon>Gunneridae</taxon>
        <taxon>Pentapetalae</taxon>
        <taxon>rosids</taxon>
        <taxon>fabids</taxon>
        <taxon>Rosales</taxon>
        <taxon>Cannabaceae</taxon>
        <taxon>Cannabis</taxon>
    </lineage>
</organism>
<feature type="domain" description="BTB" evidence="3">
    <location>
        <begin position="183"/>
        <end position="257"/>
    </location>
</feature>
<reference evidence="4" key="2">
    <citation type="submission" date="2021-03" db="UniProtKB">
        <authorList>
            <consortium name="EnsemblPlants"/>
        </authorList>
    </citation>
    <scope>IDENTIFICATION</scope>
</reference>
<dbReference type="Gene3D" id="1.25.40.420">
    <property type="match status" value="1"/>
</dbReference>
<dbReference type="EMBL" id="UZAU01000235">
    <property type="status" value="NOT_ANNOTATED_CDS"/>
    <property type="molecule type" value="Genomic_DNA"/>
</dbReference>
<protein>
    <recommendedName>
        <fullName evidence="3">BTB domain-containing protein</fullName>
    </recommendedName>
</protein>